<dbReference type="PROSITE" id="PS50071">
    <property type="entry name" value="HOMEOBOX_2"/>
    <property type="match status" value="1"/>
</dbReference>
<evidence type="ECO:0000313" key="6">
    <source>
        <dbReference type="Proteomes" id="UP001158576"/>
    </source>
</evidence>
<dbReference type="Gene3D" id="1.10.10.60">
    <property type="entry name" value="Homeodomain-like"/>
    <property type="match status" value="1"/>
</dbReference>
<dbReference type="Proteomes" id="UP001158576">
    <property type="component" value="Chromosome XSR"/>
</dbReference>
<organism evidence="5 6">
    <name type="scientific">Oikopleura dioica</name>
    <name type="common">Tunicate</name>
    <dbReference type="NCBI Taxonomy" id="34765"/>
    <lineage>
        <taxon>Eukaryota</taxon>
        <taxon>Metazoa</taxon>
        <taxon>Chordata</taxon>
        <taxon>Tunicata</taxon>
        <taxon>Appendicularia</taxon>
        <taxon>Copelata</taxon>
        <taxon>Oikopleuridae</taxon>
        <taxon>Oikopleura</taxon>
    </lineage>
</organism>
<evidence type="ECO:0000256" key="3">
    <source>
        <dbReference type="SAM" id="MobiDB-lite"/>
    </source>
</evidence>
<dbReference type="CDD" id="cd00086">
    <property type="entry name" value="homeodomain"/>
    <property type="match status" value="1"/>
</dbReference>
<feature type="domain" description="Homeobox" evidence="4">
    <location>
        <begin position="16"/>
        <end position="76"/>
    </location>
</feature>
<dbReference type="EMBL" id="OU015569">
    <property type="protein sequence ID" value="CAG5095313.1"/>
    <property type="molecule type" value="Genomic_DNA"/>
</dbReference>
<dbReference type="SMART" id="SM00389">
    <property type="entry name" value="HOX"/>
    <property type="match status" value="1"/>
</dbReference>
<keyword evidence="1 2" id="KW-0539">Nucleus</keyword>
<dbReference type="InterPro" id="IPR009057">
    <property type="entry name" value="Homeodomain-like_sf"/>
</dbReference>
<feature type="compositionally biased region" description="Basic and acidic residues" evidence="3">
    <location>
        <begin position="138"/>
        <end position="152"/>
    </location>
</feature>
<keyword evidence="6" id="KW-1185">Reference proteome</keyword>
<dbReference type="Pfam" id="PF00046">
    <property type="entry name" value="Homeodomain"/>
    <property type="match status" value="1"/>
</dbReference>
<evidence type="ECO:0000256" key="2">
    <source>
        <dbReference type="RuleBase" id="RU000682"/>
    </source>
</evidence>
<evidence type="ECO:0000256" key="1">
    <source>
        <dbReference type="PROSITE-ProRule" id="PRU00108"/>
    </source>
</evidence>
<evidence type="ECO:0000259" key="4">
    <source>
        <dbReference type="PROSITE" id="PS50071"/>
    </source>
</evidence>
<comment type="subcellular location">
    <subcellularLocation>
        <location evidence="1 2">Nucleus</location>
    </subcellularLocation>
</comment>
<keyword evidence="1 2" id="KW-0371">Homeobox</keyword>
<gene>
    <name evidence="5" type="ORF">OKIOD_LOCUS5688</name>
</gene>
<dbReference type="InterPro" id="IPR001356">
    <property type="entry name" value="HD"/>
</dbReference>
<keyword evidence="1 2" id="KW-0238">DNA-binding</keyword>
<sequence length="201" mass="23691">MENSTGIGNEPLLVEKKRGKWNKVFDKEDKDYLERAFAVNPYPSKEDVEHFTKTTEKTCAQIRTWFSFRRQTEKKVNPEFAQLKESKVKMHPAEMFTEDDFNFLKRAFDENSYPSKEDIDSFNKNSKAAEGNQSLKQAVRDSEAGQEDKDNNDYESDDSDYEIIQTRLTQVTFHPDYKQVYKTPEGEFLHVKERDLVFEDK</sequence>
<reference evidence="5 6" key="1">
    <citation type="submission" date="2021-04" db="EMBL/GenBank/DDBJ databases">
        <authorList>
            <person name="Bliznina A."/>
        </authorList>
    </citation>
    <scope>NUCLEOTIDE SEQUENCE [LARGE SCALE GENOMIC DNA]</scope>
</reference>
<evidence type="ECO:0000313" key="5">
    <source>
        <dbReference type="EMBL" id="CAG5095313.1"/>
    </source>
</evidence>
<name>A0ABN7SHN3_OIKDI</name>
<proteinExistence type="predicted"/>
<feature type="DNA-binding region" description="Homeobox" evidence="1">
    <location>
        <begin position="18"/>
        <end position="77"/>
    </location>
</feature>
<protein>
    <submittedName>
        <fullName evidence="5">Oidioi.mRNA.OKI2018_I69.XSR.g14130.t1.cds</fullName>
    </submittedName>
</protein>
<feature type="region of interest" description="Disordered" evidence="3">
    <location>
        <begin position="115"/>
        <end position="161"/>
    </location>
</feature>
<feature type="compositionally biased region" description="Polar residues" evidence="3">
    <location>
        <begin position="122"/>
        <end position="136"/>
    </location>
</feature>
<dbReference type="SUPFAM" id="SSF46689">
    <property type="entry name" value="Homeodomain-like"/>
    <property type="match status" value="1"/>
</dbReference>
<accession>A0ABN7SHN3</accession>